<sequence>MSFRDLEQGLGGEDQTPLAPRGRNAERDVPSSRAESTEFMRLTEQVGLHVFRINANVSTLQKLDARLRKSGYQSNDDLRRQFNDLSEQTRSIVKDATDDVKALSAFPLRSSPGSTRSSPAVLMQSKQQRDFQQALAAFQAIQKSGIRKEKEALAYVKAQTDAADESTAESAEPLGGLQQEVQVPRISQAELEFQEALIAEREAEIREIETGVQELNEIFRDLSHIVQEQGGMIDNIEYNIGNIATNAHGADRELLQAHNYQRRAGRRTACLMVIVAFVIAVVLLALLA</sequence>
<name>A0AAF0EWG0_9BASI</name>
<dbReference type="GO" id="GO:0031201">
    <property type="term" value="C:SNARE complex"/>
    <property type="evidence" value="ECO:0007669"/>
    <property type="project" value="TreeGrafter"/>
</dbReference>
<dbReference type="Proteomes" id="UP001217754">
    <property type="component" value="Chromosome 2"/>
</dbReference>
<proteinExistence type="inferred from homology"/>
<gene>
    <name evidence="5" type="primary">PEP12</name>
    <name evidence="5" type="ORF">MJAP1_001190</name>
</gene>
<dbReference type="CDD" id="cd15840">
    <property type="entry name" value="SNARE_Qa"/>
    <property type="match status" value="1"/>
</dbReference>
<reference evidence="5" key="1">
    <citation type="submission" date="2023-03" db="EMBL/GenBank/DDBJ databases">
        <title>Mating type loci evolution in Malassezia.</title>
        <authorList>
            <person name="Coelho M.A."/>
        </authorList>
    </citation>
    <scope>NUCLEOTIDE SEQUENCE</scope>
    <source>
        <strain evidence="5">CBS 9431</strain>
    </source>
</reference>
<dbReference type="GO" id="GO:0048278">
    <property type="term" value="P:vesicle docking"/>
    <property type="evidence" value="ECO:0007669"/>
    <property type="project" value="TreeGrafter"/>
</dbReference>
<keyword evidence="6" id="KW-1185">Reference proteome</keyword>
<organism evidence="5 6">
    <name type="scientific">Malassezia japonica</name>
    <dbReference type="NCBI Taxonomy" id="223818"/>
    <lineage>
        <taxon>Eukaryota</taxon>
        <taxon>Fungi</taxon>
        <taxon>Dikarya</taxon>
        <taxon>Basidiomycota</taxon>
        <taxon>Ustilaginomycotina</taxon>
        <taxon>Malasseziomycetes</taxon>
        <taxon>Malasseziales</taxon>
        <taxon>Malasseziaceae</taxon>
        <taxon>Malassezia</taxon>
    </lineage>
</organism>
<evidence type="ECO:0000256" key="1">
    <source>
        <dbReference type="ARBA" id="ARBA00009063"/>
    </source>
</evidence>
<dbReference type="GO" id="GO:0000149">
    <property type="term" value="F:SNARE binding"/>
    <property type="evidence" value="ECO:0007669"/>
    <property type="project" value="TreeGrafter"/>
</dbReference>
<evidence type="ECO:0000256" key="3">
    <source>
        <dbReference type="SAM" id="Phobius"/>
    </source>
</evidence>
<dbReference type="GO" id="GO:0005484">
    <property type="term" value="F:SNAP receptor activity"/>
    <property type="evidence" value="ECO:0007669"/>
    <property type="project" value="InterPro"/>
</dbReference>
<feature type="transmembrane region" description="Helical" evidence="3">
    <location>
        <begin position="269"/>
        <end position="287"/>
    </location>
</feature>
<dbReference type="Gene3D" id="1.20.58.70">
    <property type="match status" value="1"/>
</dbReference>
<accession>A0AAF0EWG0</accession>
<dbReference type="GO" id="GO:0006886">
    <property type="term" value="P:intracellular protein transport"/>
    <property type="evidence" value="ECO:0007669"/>
    <property type="project" value="InterPro"/>
</dbReference>
<dbReference type="EMBL" id="CP119959">
    <property type="protein sequence ID" value="WFD38241.1"/>
    <property type="molecule type" value="Genomic_DNA"/>
</dbReference>
<dbReference type="GeneID" id="85224839"/>
<dbReference type="InterPro" id="IPR006011">
    <property type="entry name" value="Syntaxin_N"/>
</dbReference>
<dbReference type="PANTHER" id="PTHR19957">
    <property type="entry name" value="SYNTAXIN"/>
    <property type="match status" value="1"/>
</dbReference>
<dbReference type="RefSeq" id="XP_060121138.1">
    <property type="nucleotide sequence ID" value="XM_060265155.1"/>
</dbReference>
<keyword evidence="3" id="KW-0812">Transmembrane</keyword>
<comment type="similarity">
    <text evidence="1">Belongs to the syntaxin family.</text>
</comment>
<dbReference type="SMART" id="SM00397">
    <property type="entry name" value="t_SNARE"/>
    <property type="match status" value="1"/>
</dbReference>
<evidence type="ECO:0000259" key="4">
    <source>
        <dbReference type="PROSITE" id="PS50192"/>
    </source>
</evidence>
<dbReference type="FunFam" id="1.20.5.110:FF:000059">
    <property type="entry name" value="Related to syntaxin 12"/>
    <property type="match status" value="1"/>
</dbReference>
<dbReference type="AlphaFoldDB" id="A0AAF0EWG0"/>
<keyword evidence="5" id="KW-0675">Receptor</keyword>
<dbReference type="InterPro" id="IPR045242">
    <property type="entry name" value="Syntaxin"/>
</dbReference>
<keyword evidence="3" id="KW-1133">Transmembrane helix</keyword>
<feature type="region of interest" description="Disordered" evidence="2">
    <location>
        <begin position="1"/>
        <end position="36"/>
    </location>
</feature>
<keyword evidence="3" id="KW-0472">Membrane</keyword>
<protein>
    <submittedName>
        <fullName evidence="5">SNAP receptor</fullName>
    </submittedName>
</protein>
<dbReference type="SUPFAM" id="SSF47661">
    <property type="entry name" value="t-snare proteins"/>
    <property type="match status" value="1"/>
</dbReference>
<evidence type="ECO:0000313" key="5">
    <source>
        <dbReference type="EMBL" id="WFD38241.1"/>
    </source>
</evidence>
<dbReference type="GO" id="GO:0006896">
    <property type="term" value="P:Golgi to vacuole transport"/>
    <property type="evidence" value="ECO:0007669"/>
    <property type="project" value="TreeGrafter"/>
</dbReference>
<dbReference type="GO" id="GO:0012505">
    <property type="term" value="C:endomembrane system"/>
    <property type="evidence" value="ECO:0007669"/>
    <property type="project" value="TreeGrafter"/>
</dbReference>
<dbReference type="Pfam" id="PF05739">
    <property type="entry name" value="SNARE"/>
    <property type="match status" value="1"/>
</dbReference>
<dbReference type="GO" id="GO:0006906">
    <property type="term" value="P:vesicle fusion"/>
    <property type="evidence" value="ECO:0007669"/>
    <property type="project" value="TreeGrafter"/>
</dbReference>
<dbReference type="InterPro" id="IPR006012">
    <property type="entry name" value="Syntaxin/epimorphin_CS"/>
</dbReference>
<dbReference type="PROSITE" id="PS00914">
    <property type="entry name" value="SYNTAXIN"/>
    <property type="match status" value="1"/>
</dbReference>
<dbReference type="InterPro" id="IPR010989">
    <property type="entry name" value="SNARE"/>
</dbReference>
<feature type="compositionally biased region" description="Basic and acidic residues" evidence="2">
    <location>
        <begin position="23"/>
        <end position="36"/>
    </location>
</feature>
<dbReference type="PROSITE" id="PS50192">
    <property type="entry name" value="T_SNARE"/>
    <property type="match status" value="1"/>
</dbReference>
<dbReference type="InterPro" id="IPR000727">
    <property type="entry name" value="T_SNARE_dom"/>
</dbReference>
<evidence type="ECO:0000256" key="2">
    <source>
        <dbReference type="SAM" id="MobiDB-lite"/>
    </source>
</evidence>
<dbReference type="PANTHER" id="PTHR19957:SF38">
    <property type="entry name" value="LD27581P"/>
    <property type="match status" value="1"/>
</dbReference>
<dbReference type="Pfam" id="PF14523">
    <property type="entry name" value="Syntaxin_2"/>
    <property type="match status" value="1"/>
</dbReference>
<dbReference type="Gene3D" id="1.20.5.110">
    <property type="match status" value="1"/>
</dbReference>
<evidence type="ECO:0000313" key="6">
    <source>
        <dbReference type="Proteomes" id="UP001217754"/>
    </source>
</evidence>
<feature type="domain" description="T-SNARE coiled-coil homology" evidence="4">
    <location>
        <begin position="195"/>
        <end position="257"/>
    </location>
</feature>